<dbReference type="PROSITE" id="PS51257">
    <property type="entry name" value="PROKAR_LIPOPROTEIN"/>
    <property type="match status" value="1"/>
</dbReference>
<evidence type="ECO:0008006" key="3">
    <source>
        <dbReference type="Google" id="ProtNLM"/>
    </source>
</evidence>
<proteinExistence type="predicted"/>
<name>A0A4U1C4B2_9SPHI</name>
<sequence length="131" mass="14942">MKKHYLYFLLLSTFLIISCKKEEIPSIVGTWELSRETGGFTGQTKDFPIGNGIIIKFSSDTYQRYENNQLLSSGTYKLMKENSLITREVGNRLIFDNSTNSPRIFTTVSNSRLELFLDAYDGGGVSYRKSE</sequence>
<protein>
    <recommendedName>
        <fullName evidence="3">Lipocalin-like domain-containing protein</fullName>
    </recommendedName>
</protein>
<organism evidence="1 2">
    <name type="scientific">Pedobacter cryophilus</name>
    <dbReference type="NCBI Taxonomy" id="2571271"/>
    <lineage>
        <taxon>Bacteria</taxon>
        <taxon>Pseudomonadati</taxon>
        <taxon>Bacteroidota</taxon>
        <taxon>Sphingobacteriia</taxon>
        <taxon>Sphingobacteriales</taxon>
        <taxon>Sphingobacteriaceae</taxon>
        <taxon>Pedobacter</taxon>
    </lineage>
</organism>
<gene>
    <name evidence="1" type="ORF">FA046_03100</name>
</gene>
<dbReference type="AlphaFoldDB" id="A0A4U1C4B2"/>
<keyword evidence="2" id="KW-1185">Reference proteome</keyword>
<reference evidence="1 2" key="1">
    <citation type="submission" date="2019-04" db="EMBL/GenBank/DDBJ databases">
        <title>Pedobacter sp. AR-3-17 sp. nov., isolated from Arctic soil.</title>
        <authorList>
            <person name="Dahal R.H."/>
            <person name="Kim D.-U."/>
        </authorList>
    </citation>
    <scope>NUCLEOTIDE SEQUENCE [LARGE SCALE GENOMIC DNA]</scope>
    <source>
        <strain evidence="1 2">AR-3-17</strain>
    </source>
</reference>
<dbReference type="RefSeq" id="WP_136824888.1">
    <property type="nucleotide sequence ID" value="NZ_SWBP01000001.1"/>
</dbReference>
<comment type="caution">
    <text evidence="1">The sequence shown here is derived from an EMBL/GenBank/DDBJ whole genome shotgun (WGS) entry which is preliminary data.</text>
</comment>
<dbReference type="OrthoDB" id="1359047at2"/>
<accession>A0A4U1C4B2</accession>
<dbReference type="Proteomes" id="UP000308181">
    <property type="component" value="Unassembled WGS sequence"/>
</dbReference>
<evidence type="ECO:0000313" key="2">
    <source>
        <dbReference type="Proteomes" id="UP000308181"/>
    </source>
</evidence>
<evidence type="ECO:0000313" key="1">
    <source>
        <dbReference type="EMBL" id="TKC00680.1"/>
    </source>
</evidence>
<dbReference type="EMBL" id="SWBP01000001">
    <property type="protein sequence ID" value="TKC00680.1"/>
    <property type="molecule type" value="Genomic_DNA"/>
</dbReference>